<evidence type="ECO:0000256" key="2">
    <source>
        <dbReference type="ARBA" id="ARBA00022448"/>
    </source>
</evidence>
<keyword evidence="3" id="KW-0633">Potassium transport</keyword>
<dbReference type="Proteomes" id="UP001190700">
    <property type="component" value="Unassembled WGS sequence"/>
</dbReference>
<organism evidence="13 14">
    <name type="scientific">Cymbomonas tetramitiformis</name>
    <dbReference type="NCBI Taxonomy" id="36881"/>
    <lineage>
        <taxon>Eukaryota</taxon>
        <taxon>Viridiplantae</taxon>
        <taxon>Chlorophyta</taxon>
        <taxon>Pyramimonadophyceae</taxon>
        <taxon>Pyramimonadales</taxon>
        <taxon>Pyramimonadaceae</taxon>
        <taxon>Cymbomonas</taxon>
    </lineage>
</organism>
<comment type="subcellular location">
    <subcellularLocation>
        <location evidence="1">Membrane</location>
        <topology evidence="1">Multi-pass membrane protein</topology>
    </subcellularLocation>
</comment>
<keyword evidence="5" id="KW-0631">Potassium channel</keyword>
<evidence type="ECO:0000256" key="11">
    <source>
        <dbReference type="SAM" id="MobiDB-lite"/>
    </source>
</evidence>
<evidence type="ECO:0000256" key="9">
    <source>
        <dbReference type="ARBA" id="ARBA00023136"/>
    </source>
</evidence>
<keyword evidence="7" id="KW-1133">Transmembrane helix</keyword>
<gene>
    <name evidence="13" type="ORF">CYMTET_54641</name>
</gene>
<feature type="region of interest" description="Disordered" evidence="11">
    <location>
        <begin position="631"/>
        <end position="653"/>
    </location>
</feature>
<dbReference type="PANTHER" id="PTHR10027">
    <property type="entry name" value="CALCIUM-ACTIVATED POTASSIUM CHANNEL ALPHA CHAIN"/>
    <property type="match status" value="1"/>
</dbReference>
<feature type="compositionally biased region" description="Basic residues" evidence="11">
    <location>
        <begin position="634"/>
        <end position="645"/>
    </location>
</feature>
<comment type="caution">
    <text evidence="13">The sequence shown here is derived from an EMBL/GenBank/DDBJ whole genome shotgun (WGS) entry which is preliminary data.</text>
</comment>
<accession>A0AAE0BFP6</accession>
<proteinExistence type="predicted"/>
<evidence type="ECO:0000256" key="3">
    <source>
        <dbReference type="ARBA" id="ARBA00022538"/>
    </source>
</evidence>
<feature type="compositionally biased region" description="Polar residues" evidence="11">
    <location>
        <begin position="399"/>
        <end position="409"/>
    </location>
</feature>
<evidence type="ECO:0000256" key="4">
    <source>
        <dbReference type="ARBA" id="ARBA00022692"/>
    </source>
</evidence>
<evidence type="ECO:0000256" key="1">
    <source>
        <dbReference type="ARBA" id="ARBA00004141"/>
    </source>
</evidence>
<dbReference type="InterPro" id="IPR047871">
    <property type="entry name" value="K_chnl_Slo-like"/>
</dbReference>
<dbReference type="Pfam" id="PF03493">
    <property type="entry name" value="BK_channel_a"/>
    <property type="match status" value="1"/>
</dbReference>
<dbReference type="GO" id="GO:0005267">
    <property type="term" value="F:potassium channel activity"/>
    <property type="evidence" value="ECO:0007669"/>
    <property type="project" value="UniProtKB-KW"/>
</dbReference>
<keyword evidence="2" id="KW-0813">Transport</keyword>
<evidence type="ECO:0000313" key="14">
    <source>
        <dbReference type="Proteomes" id="UP001190700"/>
    </source>
</evidence>
<dbReference type="GO" id="GO:0016020">
    <property type="term" value="C:membrane"/>
    <property type="evidence" value="ECO:0007669"/>
    <property type="project" value="UniProtKB-SubCell"/>
</dbReference>
<feature type="region of interest" description="Disordered" evidence="11">
    <location>
        <begin position="328"/>
        <end position="419"/>
    </location>
</feature>
<dbReference type="InterPro" id="IPR003929">
    <property type="entry name" value="K_chnl_BK_asu"/>
</dbReference>
<keyword evidence="8" id="KW-0406">Ion transport</keyword>
<dbReference type="EMBL" id="LGRX02035360">
    <property type="protein sequence ID" value="KAK3235139.1"/>
    <property type="molecule type" value="Genomic_DNA"/>
</dbReference>
<keyword evidence="6" id="KW-0630">Potassium</keyword>
<feature type="compositionally biased region" description="Basic and acidic residues" evidence="11">
    <location>
        <begin position="358"/>
        <end position="377"/>
    </location>
</feature>
<dbReference type="PANTHER" id="PTHR10027:SF10">
    <property type="entry name" value="SLOWPOKE 2, ISOFORM D"/>
    <property type="match status" value="1"/>
</dbReference>
<evidence type="ECO:0000259" key="12">
    <source>
        <dbReference type="Pfam" id="PF03493"/>
    </source>
</evidence>
<feature type="compositionally biased region" description="Basic and acidic residues" evidence="11">
    <location>
        <begin position="328"/>
        <end position="340"/>
    </location>
</feature>
<dbReference type="AlphaFoldDB" id="A0AAE0BFP6"/>
<keyword evidence="4" id="KW-0812">Transmembrane</keyword>
<evidence type="ECO:0000256" key="8">
    <source>
        <dbReference type="ARBA" id="ARBA00023065"/>
    </source>
</evidence>
<reference evidence="13 14" key="1">
    <citation type="journal article" date="2015" name="Genome Biol. Evol.">
        <title>Comparative Genomics of a Bacterivorous Green Alga Reveals Evolutionary Causalities and Consequences of Phago-Mixotrophic Mode of Nutrition.</title>
        <authorList>
            <person name="Burns J.A."/>
            <person name="Paasch A."/>
            <person name="Narechania A."/>
            <person name="Kim E."/>
        </authorList>
    </citation>
    <scope>NUCLEOTIDE SEQUENCE [LARGE SCALE GENOMIC DNA]</scope>
    <source>
        <strain evidence="13 14">PLY_AMNH</strain>
    </source>
</reference>
<evidence type="ECO:0000256" key="5">
    <source>
        <dbReference type="ARBA" id="ARBA00022826"/>
    </source>
</evidence>
<protein>
    <recommendedName>
        <fullName evidence="12">Calcium-activated potassium channel BK alpha subunit domain-containing protein</fullName>
    </recommendedName>
</protein>
<keyword evidence="9" id="KW-0472">Membrane</keyword>
<evidence type="ECO:0000313" key="13">
    <source>
        <dbReference type="EMBL" id="KAK3235139.1"/>
    </source>
</evidence>
<feature type="domain" description="Calcium-activated potassium channel BK alpha subunit" evidence="12">
    <location>
        <begin position="104"/>
        <end position="188"/>
    </location>
</feature>
<evidence type="ECO:0000256" key="7">
    <source>
        <dbReference type="ARBA" id="ARBA00022989"/>
    </source>
</evidence>
<sequence>MHLILGAESPSFLVAGSFGNKTLQHRRARGFAARGFHCELKSFRSKAQSRGSCSIFCCQRWVDVAVLPREQVYPSLNFRLVLLRPQSRLLANKFKIFPEWCYSVYELKANLLAQSVRCPGVSTWLLGLGHNCKEADPKLEEAHPWMSAFNAGTEHQVWGAQLLDEYDNMVFGDAAKRIYDYSGALLIACRTQGQLMVNPHGMRLGPGAIVYLIAKSNTQLSRVAVPGDGGMGMGGWGQGGWVDEWMVDEWVGWVGGRVDEWMGDEWMSGWGMGDMDGWRWGGWLDEWNLIYERSLTAIQPRGMRRLPSAVSNTVEQSKQLLMSLKHDSDRVVPMCRDRPHNSAPAENSGEDSGPLSESTEKSESMERKVTNLRDRGRQTKSRPNPRKTSRLSSRFRAATSMSSVKNQQGGAEEDPSQEMAAQKTILPAVLQQHAGHIVILGMGELLLQQLEALIKPLRDPWLLVWTEIVVVSTQPMDRFLDAFEARPLTAPRPAPSHSPAAWGCSAASCGALIGGRVAGEELCGPGTHSPMLVVEIRQGVYVICGSPIRHQALSLAGVEDACKVVILDSSVVKSPTISDYNTVMVYGVLDSYLEWKGATGVSVFTALNTIDSIKQLAMNSNLVVMVHPSECPRHSHSHSPHPAKRKSSEWTRGNSNLSLQATREQLKVVKGRSRKFMLAFGPSVPPAVFPPHMHPQFVSGCSMAIADLVSWFGQSYHTPGYMELMEALLLPSEVRKARMGWHVSMVWMMSPKKVQRCKTWGTLVEFCMAGGAIPMALSRYIGEDEHVADSSEAGEGETSKDRYIITNPPPDCVLIPESDEAMVLAPPRWAYANCIDAQIVELLAVARHTRLLRTALQEWRAMVRHGVSGNRTYWHAEELRNASDTSDDETSGQGVLIDTGDEVCVTSTNDTKETTSVNAIREQLLKEIDKQHDSLRAMIMTALPT</sequence>
<keyword evidence="14" id="KW-1185">Reference proteome</keyword>
<feature type="compositionally biased region" description="Basic residues" evidence="11">
    <location>
        <begin position="378"/>
        <end position="389"/>
    </location>
</feature>
<name>A0AAE0BFP6_9CHLO</name>
<evidence type="ECO:0000256" key="10">
    <source>
        <dbReference type="ARBA" id="ARBA00023303"/>
    </source>
</evidence>
<evidence type="ECO:0000256" key="6">
    <source>
        <dbReference type="ARBA" id="ARBA00022958"/>
    </source>
</evidence>
<keyword evidence="10" id="KW-0407">Ion channel</keyword>